<dbReference type="PANTHER" id="PTHR10217">
    <property type="entry name" value="VOLTAGE AND LIGAND GATED POTASSIUM CHANNEL"/>
    <property type="match status" value="1"/>
</dbReference>
<keyword evidence="8" id="KW-1185">Reference proteome</keyword>
<dbReference type="Gene3D" id="1.10.287.630">
    <property type="entry name" value="Helix hairpin bin"/>
    <property type="match status" value="1"/>
</dbReference>
<feature type="transmembrane region" description="Helical" evidence="5">
    <location>
        <begin position="222"/>
        <end position="241"/>
    </location>
</feature>
<sequence length="523" mass="60569">MMIMRAEKTRKFTAEKRWYVINPESNRFVMFWQMMTTIAMVFVALITPLQVGLFEIQLDMLLAVSLCVDSIFLLDMILQFFTMYPKKTARGVQWEHSLRKISRHYMKTWFLLDFDIISLAIPGADNLKEFKGIKIIRALRLLKLMRIFRTSKVIHKLEIALSIPYQQMALIKFLLVLMLVCHWLSSLWAMTLGMVDTTYPQWIDGIAASDAEFGINTKTSPFRIYLAAFYFCSYTMTSVGYGDIGPKNIVERGFCIAIVLIAGLCWAYILGEVGVIVTDINSENQGFRKKMNSLNRMMQERGLPQHLRRRLRSFFLQNKHQAQFVRHQKLLDSMSPQLQAEVSTALNLQWLNRVWFFRQFMRVIESKEKSGINTDLHRACISDISHQIESRAFAQEEMFGDVQVLYILSKGLVALNSKIGLYGAVWGEDFVLSDASLIRRVSAFALTYLEVLCLTHSKFMEVVERRRSTCPQLAQIVRQYCVRVATRRGILSEAHVRSGRQYKYAGYREQQSHHAKIQLCASC</sequence>
<dbReference type="Pfam" id="PF00520">
    <property type="entry name" value="Ion_trans"/>
    <property type="match status" value="1"/>
</dbReference>
<reference evidence="7" key="1">
    <citation type="submission" date="2021-02" db="EMBL/GenBank/DDBJ databases">
        <authorList>
            <person name="Dougan E. K."/>
            <person name="Rhodes N."/>
            <person name="Thang M."/>
            <person name="Chan C."/>
        </authorList>
    </citation>
    <scope>NUCLEOTIDE SEQUENCE</scope>
</reference>
<protein>
    <submittedName>
        <fullName evidence="7">Kcnh6 protein</fullName>
    </submittedName>
</protein>
<comment type="caution">
    <text evidence="7">The sequence shown here is derived from an EMBL/GenBank/DDBJ whole genome shotgun (WGS) entry which is preliminary data.</text>
</comment>
<dbReference type="OrthoDB" id="432483at2759"/>
<dbReference type="InterPro" id="IPR050818">
    <property type="entry name" value="KCNH_animal-type"/>
</dbReference>
<evidence type="ECO:0000256" key="3">
    <source>
        <dbReference type="ARBA" id="ARBA00022989"/>
    </source>
</evidence>
<feature type="transmembrane region" description="Helical" evidence="5">
    <location>
        <begin position="169"/>
        <end position="190"/>
    </location>
</feature>
<dbReference type="Gene3D" id="1.10.287.70">
    <property type="match status" value="1"/>
</dbReference>
<dbReference type="EMBL" id="CAJNIZ010014459">
    <property type="protein sequence ID" value="CAE7362377.1"/>
    <property type="molecule type" value="Genomic_DNA"/>
</dbReference>
<dbReference type="AlphaFoldDB" id="A0A812PRB5"/>
<evidence type="ECO:0000256" key="5">
    <source>
        <dbReference type="SAM" id="Phobius"/>
    </source>
</evidence>
<name>A0A812PRB5_SYMPI</name>
<proteinExistence type="predicted"/>
<feature type="transmembrane region" description="Helical" evidence="5">
    <location>
        <begin position="28"/>
        <end position="49"/>
    </location>
</feature>
<dbReference type="PRINTS" id="PR01463">
    <property type="entry name" value="EAGCHANLFMLY"/>
</dbReference>
<dbReference type="InterPro" id="IPR005821">
    <property type="entry name" value="Ion_trans_dom"/>
</dbReference>
<keyword evidence="2 5" id="KW-0812">Transmembrane</keyword>
<feature type="transmembrane region" description="Helical" evidence="5">
    <location>
        <begin position="253"/>
        <end position="271"/>
    </location>
</feature>
<dbReference type="Proteomes" id="UP000649617">
    <property type="component" value="Unassembled WGS sequence"/>
</dbReference>
<dbReference type="GO" id="GO:0005886">
    <property type="term" value="C:plasma membrane"/>
    <property type="evidence" value="ECO:0007669"/>
    <property type="project" value="TreeGrafter"/>
</dbReference>
<dbReference type="InterPro" id="IPR003938">
    <property type="entry name" value="K_chnl_volt-dep_EAG/ELK/ERG"/>
</dbReference>
<accession>A0A812PRB5</accession>
<feature type="transmembrane region" description="Helical" evidence="5">
    <location>
        <begin position="61"/>
        <end position="84"/>
    </location>
</feature>
<organism evidence="7 8">
    <name type="scientific">Symbiodinium pilosum</name>
    <name type="common">Dinoflagellate</name>
    <dbReference type="NCBI Taxonomy" id="2952"/>
    <lineage>
        <taxon>Eukaryota</taxon>
        <taxon>Sar</taxon>
        <taxon>Alveolata</taxon>
        <taxon>Dinophyceae</taxon>
        <taxon>Suessiales</taxon>
        <taxon>Symbiodiniaceae</taxon>
        <taxon>Symbiodinium</taxon>
    </lineage>
</organism>
<comment type="subcellular location">
    <subcellularLocation>
        <location evidence="1">Membrane</location>
        <topology evidence="1">Multi-pass membrane protein</topology>
    </subcellularLocation>
</comment>
<evidence type="ECO:0000256" key="2">
    <source>
        <dbReference type="ARBA" id="ARBA00022692"/>
    </source>
</evidence>
<dbReference type="SUPFAM" id="SSF81324">
    <property type="entry name" value="Voltage-gated potassium channels"/>
    <property type="match status" value="1"/>
</dbReference>
<dbReference type="PANTHER" id="PTHR10217:SF435">
    <property type="entry name" value="POTASSIUM VOLTAGE-GATED CHANNEL PROTEIN EAG"/>
    <property type="match status" value="1"/>
</dbReference>
<dbReference type="SUPFAM" id="SSF51206">
    <property type="entry name" value="cAMP-binding domain-like"/>
    <property type="match status" value="1"/>
</dbReference>
<dbReference type="GO" id="GO:0042391">
    <property type="term" value="P:regulation of membrane potential"/>
    <property type="evidence" value="ECO:0007669"/>
    <property type="project" value="TreeGrafter"/>
</dbReference>
<evidence type="ECO:0000313" key="8">
    <source>
        <dbReference type="Proteomes" id="UP000649617"/>
    </source>
</evidence>
<evidence type="ECO:0000313" key="7">
    <source>
        <dbReference type="EMBL" id="CAE7362377.1"/>
    </source>
</evidence>
<dbReference type="InterPro" id="IPR018490">
    <property type="entry name" value="cNMP-bd_dom_sf"/>
</dbReference>
<dbReference type="GO" id="GO:0005249">
    <property type="term" value="F:voltage-gated potassium channel activity"/>
    <property type="evidence" value="ECO:0007669"/>
    <property type="project" value="InterPro"/>
</dbReference>
<evidence type="ECO:0000259" key="6">
    <source>
        <dbReference type="Pfam" id="PF00520"/>
    </source>
</evidence>
<gene>
    <name evidence="7" type="primary">Kcnh6</name>
    <name evidence="7" type="ORF">SPIL2461_LOCUS8699</name>
</gene>
<evidence type="ECO:0000256" key="1">
    <source>
        <dbReference type="ARBA" id="ARBA00004141"/>
    </source>
</evidence>
<feature type="domain" description="Ion transport" evidence="6">
    <location>
        <begin position="30"/>
        <end position="283"/>
    </location>
</feature>
<evidence type="ECO:0000256" key="4">
    <source>
        <dbReference type="ARBA" id="ARBA00023136"/>
    </source>
</evidence>
<keyword evidence="4 5" id="KW-0472">Membrane</keyword>
<keyword evidence="3 5" id="KW-1133">Transmembrane helix</keyword>